<dbReference type="PANTHER" id="PTHR43884:SF12">
    <property type="entry name" value="ISOVALERYL-COA DEHYDROGENASE, MITOCHONDRIAL-RELATED"/>
    <property type="match status" value="1"/>
</dbReference>
<dbReference type="Pfam" id="PF02771">
    <property type="entry name" value="Acyl-CoA_dh_N"/>
    <property type="match status" value="1"/>
</dbReference>
<comment type="caution">
    <text evidence="9">The sequence shown here is derived from an EMBL/GenBank/DDBJ whole genome shotgun (WGS) entry which is preliminary data.</text>
</comment>
<evidence type="ECO:0000259" key="8">
    <source>
        <dbReference type="Pfam" id="PF02771"/>
    </source>
</evidence>
<dbReference type="SUPFAM" id="SSF47203">
    <property type="entry name" value="Acyl-CoA dehydrogenase C-terminal domain-like"/>
    <property type="match status" value="1"/>
</dbReference>
<dbReference type="InterPro" id="IPR009075">
    <property type="entry name" value="AcylCo_DH/oxidase_C"/>
</dbReference>
<protein>
    <submittedName>
        <fullName evidence="9">Butyryl-coa dehydrogenase</fullName>
        <ecNumber evidence="9">1.3.8.1</ecNumber>
    </submittedName>
</protein>
<feature type="domain" description="Acyl-CoA dehydrogenase/oxidase N-terminal" evidence="8">
    <location>
        <begin position="8"/>
        <end position="116"/>
    </location>
</feature>
<organism evidence="9">
    <name type="scientific">hydrocarbon metagenome</name>
    <dbReference type="NCBI Taxonomy" id="938273"/>
    <lineage>
        <taxon>unclassified sequences</taxon>
        <taxon>metagenomes</taxon>
        <taxon>ecological metagenomes</taxon>
    </lineage>
</organism>
<reference evidence="9" key="1">
    <citation type="journal article" date="2015" name="Proc. Natl. Acad. Sci. U.S.A.">
        <title>Networks of energetic and metabolic interactions define dynamics in microbial communities.</title>
        <authorList>
            <person name="Embree M."/>
            <person name="Liu J.K."/>
            <person name="Al-Bassam M.M."/>
            <person name="Zengler K."/>
        </authorList>
    </citation>
    <scope>NUCLEOTIDE SEQUENCE</scope>
</reference>
<dbReference type="EC" id="1.3.8.1" evidence="9"/>
<dbReference type="AlphaFoldDB" id="A0A0W8E281"/>
<dbReference type="InterPro" id="IPR006089">
    <property type="entry name" value="Acyl-CoA_DH_CS"/>
</dbReference>
<feature type="domain" description="Acyl-CoA oxidase/dehydrogenase middle" evidence="7">
    <location>
        <begin position="123"/>
        <end position="218"/>
    </location>
</feature>
<comment type="cofactor">
    <cofactor evidence="1">
        <name>FAD</name>
        <dbReference type="ChEBI" id="CHEBI:57692"/>
    </cofactor>
</comment>
<evidence type="ECO:0000256" key="1">
    <source>
        <dbReference type="ARBA" id="ARBA00001974"/>
    </source>
</evidence>
<name>A0A0W8E281_9ZZZZ</name>
<keyword evidence="5 9" id="KW-0560">Oxidoreductase</keyword>
<dbReference type="InterPro" id="IPR037069">
    <property type="entry name" value="AcylCoA_DH/ox_N_sf"/>
</dbReference>
<dbReference type="EMBL" id="LNQE01001910">
    <property type="protein sequence ID" value="KUG02746.1"/>
    <property type="molecule type" value="Genomic_DNA"/>
</dbReference>
<dbReference type="GO" id="GO:0050660">
    <property type="term" value="F:flavin adenine dinucleotide binding"/>
    <property type="evidence" value="ECO:0007669"/>
    <property type="project" value="InterPro"/>
</dbReference>
<keyword evidence="4" id="KW-0274">FAD</keyword>
<dbReference type="Gene3D" id="1.10.540.10">
    <property type="entry name" value="Acyl-CoA dehydrogenase/oxidase, N-terminal domain"/>
    <property type="match status" value="1"/>
</dbReference>
<comment type="similarity">
    <text evidence="2">Belongs to the acyl-CoA dehydrogenase family.</text>
</comment>
<dbReference type="SUPFAM" id="SSF56645">
    <property type="entry name" value="Acyl-CoA dehydrogenase NM domain-like"/>
    <property type="match status" value="1"/>
</dbReference>
<dbReference type="GO" id="GO:0016937">
    <property type="term" value="F:short-chain fatty acyl-CoA dehydrogenase activity"/>
    <property type="evidence" value="ECO:0007669"/>
    <property type="project" value="UniProtKB-EC"/>
</dbReference>
<evidence type="ECO:0000256" key="3">
    <source>
        <dbReference type="ARBA" id="ARBA00022630"/>
    </source>
</evidence>
<accession>A0A0W8E281</accession>
<dbReference type="Gene3D" id="2.40.110.10">
    <property type="entry name" value="Butyryl-CoA Dehydrogenase, subunit A, domain 2"/>
    <property type="match status" value="1"/>
</dbReference>
<evidence type="ECO:0000256" key="5">
    <source>
        <dbReference type="ARBA" id="ARBA00023002"/>
    </source>
</evidence>
<dbReference type="InterPro" id="IPR036250">
    <property type="entry name" value="AcylCo_DH-like_C"/>
</dbReference>
<evidence type="ECO:0000313" key="9">
    <source>
        <dbReference type="EMBL" id="KUG02746.1"/>
    </source>
</evidence>
<dbReference type="InterPro" id="IPR046373">
    <property type="entry name" value="Acyl-CoA_Oxase/DH_mid-dom_sf"/>
</dbReference>
<dbReference type="PANTHER" id="PTHR43884">
    <property type="entry name" value="ACYL-COA DEHYDROGENASE"/>
    <property type="match status" value="1"/>
</dbReference>
<dbReference type="InterPro" id="IPR009100">
    <property type="entry name" value="AcylCoA_DH/oxidase_NM_dom_sf"/>
</dbReference>
<dbReference type="InterPro" id="IPR006091">
    <property type="entry name" value="Acyl-CoA_Oxase/DH_mid-dom"/>
</dbReference>
<dbReference type="FunFam" id="2.40.110.10:FF:000001">
    <property type="entry name" value="Acyl-CoA dehydrogenase, mitochondrial"/>
    <property type="match status" value="1"/>
</dbReference>
<dbReference type="PIRSF" id="PIRSF016578">
    <property type="entry name" value="HsaA"/>
    <property type="match status" value="1"/>
</dbReference>
<evidence type="ECO:0000256" key="4">
    <source>
        <dbReference type="ARBA" id="ARBA00022827"/>
    </source>
</evidence>
<dbReference type="Gene3D" id="1.20.140.10">
    <property type="entry name" value="Butyryl-CoA Dehydrogenase, subunit A, domain 3"/>
    <property type="match status" value="1"/>
</dbReference>
<dbReference type="Pfam" id="PF00441">
    <property type="entry name" value="Acyl-CoA_dh_1"/>
    <property type="match status" value="1"/>
</dbReference>
<dbReference type="InterPro" id="IPR013786">
    <property type="entry name" value="AcylCoA_DH/ox_N"/>
</dbReference>
<dbReference type="PROSITE" id="PS00073">
    <property type="entry name" value="ACYL_COA_DH_2"/>
    <property type="match status" value="1"/>
</dbReference>
<evidence type="ECO:0000259" key="6">
    <source>
        <dbReference type="Pfam" id="PF00441"/>
    </source>
</evidence>
<evidence type="ECO:0000259" key="7">
    <source>
        <dbReference type="Pfam" id="PF02770"/>
    </source>
</evidence>
<evidence type="ECO:0000256" key="2">
    <source>
        <dbReference type="ARBA" id="ARBA00009347"/>
    </source>
</evidence>
<dbReference type="Pfam" id="PF02770">
    <property type="entry name" value="Acyl-CoA_dh_M"/>
    <property type="match status" value="1"/>
</dbReference>
<gene>
    <name evidence="9" type="ORF">ASZ90_019882</name>
</gene>
<dbReference type="FunFam" id="1.20.140.10:FF:000011">
    <property type="entry name" value="Medium-chain specific acyl-CoA dehydrogenase, mitochondrial"/>
    <property type="match status" value="1"/>
</dbReference>
<feature type="domain" description="Acyl-CoA dehydrogenase/oxidase C-terminal" evidence="6">
    <location>
        <begin position="230"/>
        <end position="378"/>
    </location>
</feature>
<sequence>MALSFAYTEEQLALQAMLRKFVENEIVPVRAHYDESEEFPLPVLQKMQELGLNCLVAPEKYNGVGYDSVTQCIIAEELCRGCTGIALGVLTNCLASEPVVIAGNEEQQDWWFNRACHEGKFQSFCVTEPGAGSNVAGITTTAKKDGDYYILNGTKCFITNGGVASQFTVLATLDRSKGPAAMAFFIVDSELDGISIGKKELKMGIKASNTVEVIFDNVRVHKKWLLGNEGAGFKIAMKTFDASRPLVGAIAVGLAQGAYEYARDYSRQRIAFGKPIASYQAIQFMLADMLMKIEAARLLVQKSCWLFDNDLPNTQAASLAKCFGADICMEVTTNAVQILGGYGYSREYPVEKMMRDAKILQIFEGTAQIQRMIIAGNLLRE</sequence>
<proteinExistence type="inferred from homology"/>
<keyword evidence="3" id="KW-0285">Flavoprotein</keyword>